<dbReference type="Proteomes" id="UP000325081">
    <property type="component" value="Unassembled WGS sequence"/>
</dbReference>
<organism evidence="1 2">
    <name type="scientific">Striga asiatica</name>
    <name type="common">Asiatic witchweed</name>
    <name type="synonym">Buchnera asiatica</name>
    <dbReference type="NCBI Taxonomy" id="4170"/>
    <lineage>
        <taxon>Eukaryota</taxon>
        <taxon>Viridiplantae</taxon>
        <taxon>Streptophyta</taxon>
        <taxon>Embryophyta</taxon>
        <taxon>Tracheophyta</taxon>
        <taxon>Spermatophyta</taxon>
        <taxon>Magnoliopsida</taxon>
        <taxon>eudicotyledons</taxon>
        <taxon>Gunneridae</taxon>
        <taxon>Pentapetalae</taxon>
        <taxon>asterids</taxon>
        <taxon>lamiids</taxon>
        <taxon>Lamiales</taxon>
        <taxon>Orobanchaceae</taxon>
        <taxon>Buchnereae</taxon>
        <taxon>Striga</taxon>
    </lineage>
</organism>
<dbReference type="AlphaFoldDB" id="A0A5A7P6W4"/>
<dbReference type="OrthoDB" id="1748414at2759"/>
<evidence type="ECO:0000313" key="1">
    <source>
        <dbReference type="EMBL" id="GER28519.1"/>
    </source>
</evidence>
<gene>
    <name evidence="1" type="ORF">STAS_04323</name>
</gene>
<dbReference type="EMBL" id="BKCP01002669">
    <property type="protein sequence ID" value="GER28519.1"/>
    <property type="molecule type" value="Genomic_DNA"/>
</dbReference>
<proteinExistence type="predicted"/>
<accession>A0A5A7P6W4</accession>
<name>A0A5A7P6W4_STRAF</name>
<sequence length="115" mass="13310">MLKLLTNPNSLTNKVLKEFQGGARYKINYGISVQIWDNPWIPGVPKLMPEKTHFSSPLLQKANDLLDSTRRSWNTETLKNNFTDMDMQAILKIRGMEPKKHDRLEWDSGIKLISL</sequence>
<keyword evidence="2" id="KW-1185">Reference proteome</keyword>
<protein>
    <submittedName>
        <fullName evidence="1">Ribonuclease H-like superfamily protein</fullName>
    </submittedName>
</protein>
<reference evidence="2" key="1">
    <citation type="journal article" date="2019" name="Curr. Biol.">
        <title>Genome Sequence of Striga asiatica Provides Insight into the Evolution of Plant Parasitism.</title>
        <authorList>
            <person name="Yoshida S."/>
            <person name="Kim S."/>
            <person name="Wafula E.K."/>
            <person name="Tanskanen J."/>
            <person name="Kim Y.M."/>
            <person name="Honaas L."/>
            <person name="Yang Z."/>
            <person name="Spallek T."/>
            <person name="Conn C.E."/>
            <person name="Ichihashi Y."/>
            <person name="Cheong K."/>
            <person name="Cui S."/>
            <person name="Der J.P."/>
            <person name="Gundlach H."/>
            <person name="Jiao Y."/>
            <person name="Hori C."/>
            <person name="Ishida J.K."/>
            <person name="Kasahara H."/>
            <person name="Kiba T."/>
            <person name="Kim M.S."/>
            <person name="Koo N."/>
            <person name="Laohavisit A."/>
            <person name="Lee Y.H."/>
            <person name="Lumba S."/>
            <person name="McCourt P."/>
            <person name="Mortimer J.C."/>
            <person name="Mutuku J.M."/>
            <person name="Nomura T."/>
            <person name="Sasaki-Sekimoto Y."/>
            <person name="Seto Y."/>
            <person name="Wang Y."/>
            <person name="Wakatake T."/>
            <person name="Sakakibara H."/>
            <person name="Demura T."/>
            <person name="Yamaguchi S."/>
            <person name="Yoneyama K."/>
            <person name="Manabe R.I."/>
            <person name="Nelson D.C."/>
            <person name="Schulman A.H."/>
            <person name="Timko M.P."/>
            <person name="dePamphilis C.W."/>
            <person name="Choi D."/>
            <person name="Shirasu K."/>
        </authorList>
    </citation>
    <scope>NUCLEOTIDE SEQUENCE [LARGE SCALE GENOMIC DNA]</scope>
    <source>
        <strain evidence="2">cv. UVA1</strain>
    </source>
</reference>
<comment type="caution">
    <text evidence="1">The sequence shown here is derived from an EMBL/GenBank/DDBJ whole genome shotgun (WGS) entry which is preliminary data.</text>
</comment>
<evidence type="ECO:0000313" key="2">
    <source>
        <dbReference type="Proteomes" id="UP000325081"/>
    </source>
</evidence>